<keyword evidence="5" id="KW-1185">Reference proteome</keyword>
<evidence type="ECO:0000313" key="5">
    <source>
        <dbReference type="Proteomes" id="UP000256645"/>
    </source>
</evidence>
<evidence type="ECO:0000259" key="3">
    <source>
        <dbReference type="Pfam" id="PF24808"/>
    </source>
</evidence>
<proteinExistence type="predicted"/>
<evidence type="ECO:0000256" key="2">
    <source>
        <dbReference type="SAM" id="SignalP"/>
    </source>
</evidence>
<keyword evidence="2" id="KW-0732">Signal</keyword>
<dbReference type="OrthoDB" id="2121879at2759"/>
<feature type="region of interest" description="Disordered" evidence="1">
    <location>
        <begin position="161"/>
        <end position="197"/>
    </location>
</feature>
<protein>
    <recommendedName>
        <fullName evidence="3">DUF7707 domain-containing protein</fullName>
    </recommendedName>
</protein>
<dbReference type="EMBL" id="PDLM01000013">
    <property type="protein sequence ID" value="RDW63683.1"/>
    <property type="molecule type" value="Genomic_DNA"/>
</dbReference>
<name>A0A3D8QPD6_9HELO</name>
<accession>A0A3D8QPD6</accession>
<gene>
    <name evidence="4" type="ORF">BP6252_11228</name>
</gene>
<dbReference type="AlphaFoldDB" id="A0A3D8QPD6"/>
<evidence type="ECO:0000256" key="1">
    <source>
        <dbReference type="SAM" id="MobiDB-lite"/>
    </source>
</evidence>
<feature type="domain" description="DUF7707" evidence="3">
    <location>
        <begin position="41"/>
        <end position="117"/>
    </location>
</feature>
<sequence>MKSTIQIASVILGAWTAVAVAGETCVNLPARTGVGRDEGSYDDKSSWCPSQIEQCGYICGGNAQTNICDYGSPTCYQCVCSDGSVPDLSQYWGTIPQMSCEMLLSNCAASPGAGDSCMKFATCGQIYLTTPIGAATSSSAAQPTTVAATTTAAAAVAETTSSAPTPAATSTASTSASVVPTTTSSSSSEYSVPVSSSASMSSFTSTTIVSITTSHTNTTLPASTTSHASSNSSSSKASTTVSTSVFGGGAMMTAVPWNAAIGIVGLMMAGV</sequence>
<dbReference type="InterPro" id="IPR056124">
    <property type="entry name" value="DUF7707"/>
</dbReference>
<dbReference type="Pfam" id="PF24808">
    <property type="entry name" value="DUF7707"/>
    <property type="match status" value="1"/>
</dbReference>
<feature type="region of interest" description="Disordered" evidence="1">
    <location>
        <begin position="217"/>
        <end position="239"/>
    </location>
</feature>
<dbReference type="PANTHER" id="PTHR38118:SF2">
    <property type="entry name" value="CDP-ALCOHOL PHOSPHATIDYLTRANSFERASE PROTEIN"/>
    <property type="match status" value="1"/>
</dbReference>
<evidence type="ECO:0000313" key="4">
    <source>
        <dbReference type="EMBL" id="RDW63683.1"/>
    </source>
</evidence>
<organism evidence="4 5">
    <name type="scientific">Coleophoma cylindrospora</name>
    <dbReference type="NCBI Taxonomy" id="1849047"/>
    <lineage>
        <taxon>Eukaryota</taxon>
        <taxon>Fungi</taxon>
        <taxon>Dikarya</taxon>
        <taxon>Ascomycota</taxon>
        <taxon>Pezizomycotina</taxon>
        <taxon>Leotiomycetes</taxon>
        <taxon>Helotiales</taxon>
        <taxon>Dermateaceae</taxon>
        <taxon>Coleophoma</taxon>
    </lineage>
</organism>
<comment type="caution">
    <text evidence="4">The sequence shown here is derived from an EMBL/GenBank/DDBJ whole genome shotgun (WGS) entry which is preliminary data.</text>
</comment>
<reference evidence="4 5" key="1">
    <citation type="journal article" date="2018" name="IMA Fungus">
        <title>IMA Genome-F 9: Draft genome sequence of Annulohypoxylon stygium, Aspergillus mulundensis, Berkeleyomyces basicola (syn. Thielaviopsis basicola), Ceratocystis smalleyi, two Cercospora beticola strains, Coleophoma cylindrospora, Fusarium fracticaudum, Phialophora cf. hyalina, and Morchella septimelata.</title>
        <authorList>
            <person name="Wingfield B.D."/>
            <person name="Bills G.F."/>
            <person name="Dong Y."/>
            <person name="Huang W."/>
            <person name="Nel W.J."/>
            <person name="Swalarsk-Parry B.S."/>
            <person name="Vaghefi N."/>
            <person name="Wilken P.M."/>
            <person name="An Z."/>
            <person name="de Beer Z.W."/>
            <person name="De Vos L."/>
            <person name="Chen L."/>
            <person name="Duong T.A."/>
            <person name="Gao Y."/>
            <person name="Hammerbacher A."/>
            <person name="Kikkert J.R."/>
            <person name="Li Y."/>
            <person name="Li H."/>
            <person name="Li K."/>
            <person name="Li Q."/>
            <person name="Liu X."/>
            <person name="Ma X."/>
            <person name="Naidoo K."/>
            <person name="Pethybridge S.J."/>
            <person name="Sun J."/>
            <person name="Steenkamp E.T."/>
            <person name="van der Nest M.A."/>
            <person name="van Wyk S."/>
            <person name="Wingfield M.J."/>
            <person name="Xiong C."/>
            <person name="Yue Q."/>
            <person name="Zhang X."/>
        </authorList>
    </citation>
    <scope>NUCLEOTIDE SEQUENCE [LARGE SCALE GENOMIC DNA]</scope>
    <source>
        <strain evidence="4 5">BP6252</strain>
    </source>
</reference>
<dbReference type="PANTHER" id="PTHR38118">
    <property type="entry name" value="ANCHORED CELL WALL PROTEIN 11-RELATED"/>
    <property type="match status" value="1"/>
</dbReference>
<dbReference type="Proteomes" id="UP000256645">
    <property type="component" value="Unassembled WGS sequence"/>
</dbReference>
<feature type="chain" id="PRO_5017580650" description="DUF7707 domain-containing protein" evidence="2">
    <location>
        <begin position="22"/>
        <end position="271"/>
    </location>
</feature>
<feature type="signal peptide" evidence="2">
    <location>
        <begin position="1"/>
        <end position="21"/>
    </location>
</feature>